<feature type="region of interest" description="Disordered" evidence="1">
    <location>
        <begin position="13"/>
        <end position="37"/>
    </location>
</feature>
<sequence length="138" mass="14519">MAKAGAAAGATGMASTAATGSAAPTAAPTASARDAADKVTFDKRGCQALLRKHPALEGRVAATVESQLAHGLFKSKFATAERWEGQPVWECRVNEASAGSVRAAFSVRDGEATVIYLSPTLQKRAFTAELDRFLRRRP</sequence>
<name>A0ABS9WH11_9ACTN</name>
<accession>A0ABS9WH11</accession>
<organism evidence="2 3">
    <name type="scientific">Adlercreutzia faecimuris</name>
    <dbReference type="NCBI Taxonomy" id="2897341"/>
    <lineage>
        <taxon>Bacteria</taxon>
        <taxon>Bacillati</taxon>
        <taxon>Actinomycetota</taxon>
        <taxon>Coriobacteriia</taxon>
        <taxon>Eggerthellales</taxon>
        <taxon>Eggerthellaceae</taxon>
        <taxon>Adlercreutzia</taxon>
    </lineage>
</organism>
<dbReference type="Proteomes" id="UP001430755">
    <property type="component" value="Unassembled WGS sequence"/>
</dbReference>
<protein>
    <submittedName>
        <fullName evidence="2">Uncharacterized protein</fullName>
    </submittedName>
</protein>
<proteinExistence type="predicted"/>
<comment type="caution">
    <text evidence="2">The sequence shown here is derived from an EMBL/GenBank/DDBJ whole genome shotgun (WGS) entry which is preliminary data.</text>
</comment>
<keyword evidence="3" id="KW-1185">Reference proteome</keyword>
<evidence type="ECO:0000256" key="1">
    <source>
        <dbReference type="SAM" id="MobiDB-lite"/>
    </source>
</evidence>
<gene>
    <name evidence="2" type="ORF">LPT13_07290</name>
</gene>
<reference evidence="2" key="1">
    <citation type="submission" date="2021-11" db="EMBL/GenBank/DDBJ databases">
        <title>A Novel Adlercreutzia Species, isolated from a Allomyrina dichotoma larva feces.</title>
        <authorList>
            <person name="Suh M.K."/>
        </authorList>
    </citation>
    <scope>NUCLEOTIDE SEQUENCE</scope>
    <source>
        <strain evidence="2">JBNU-10</strain>
    </source>
</reference>
<evidence type="ECO:0000313" key="2">
    <source>
        <dbReference type="EMBL" id="MCI2242153.1"/>
    </source>
</evidence>
<evidence type="ECO:0000313" key="3">
    <source>
        <dbReference type="Proteomes" id="UP001430755"/>
    </source>
</evidence>
<dbReference type="EMBL" id="JAJMLW010000002">
    <property type="protein sequence ID" value="MCI2242153.1"/>
    <property type="molecule type" value="Genomic_DNA"/>
</dbReference>
<dbReference type="RefSeq" id="WP_242165083.1">
    <property type="nucleotide sequence ID" value="NZ_JAJMLW010000002.1"/>
</dbReference>
<feature type="compositionally biased region" description="Low complexity" evidence="1">
    <location>
        <begin position="13"/>
        <end position="33"/>
    </location>
</feature>